<dbReference type="AlphaFoldDB" id="X1PYC2"/>
<proteinExistence type="predicted"/>
<dbReference type="EMBL" id="BARV01039708">
    <property type="protein sequence ID" value="GAI47511.1"/>
    <property type="molecule type" value="Genomic_DNA"/>
</dbReference>
<evidence type="ECO:0000313" key="1">
    <source>
        <dbReference type="EMBL" id="GAI47511.1"/>
    </source>
</evidence>
<organism evidence="1">
    <name type="scientific">marine sediment metagenome</name>
    <dbReference type="NCBI Taxonomy" id="412755"/>
    <lineage>
        <taxon>unclassified sequences</taxon>
        <taxon>metagenomes</taxon>
        <taxon>ecological metagenomes</taxon>
    </lineage>
</organism>
<reference evidence="1" key="1">
    <citation type="journal article" date="2014" name="Front. Microbiol.">
        <title>High frequency of phylogenetically diverse reductive dehalogenase-homologous genes in deep subseafloor sedimentary metagenomes.</title>
        <authorList>
            <person name="Kawai M."/>
            <person name="Futagami T."/>
            <person name="Toyoda A."/>
            <person name="Takaki Y."/>
            <person name="Nishi S."/>
            <person name="Hori S."/>
            <person name="Arai W."/>
            <person name="Tsubouchi T."/>
            <person name="Morono Y."/>
            <person name="Uchiyama I."/>
            <person name="Ito T."/>
            <person name="Fujiyama A."/>
            <person name="Inagaki F."/>
            <person name="Takami H."/>
        </authorList>
    </citation>
    <scope>NUCLEOTIDE SEQUENCE</scope>
    <source>
        <strain evidence="1">Expedition CK06-06</strain>
    </source>
</reference>
<protein>
    <submittedName>
        <fullName evidence="1">Uncharacterized protein</fullName>
    </submittedName>
</protein>
<sequence length="97" mass="11089">MNWEDTVMDNEGIVKATWVNPNYPQDSPVMRLSTPSEIGIAQVQAKISYEAGVREVVDWFNKHTAISNQFIGGKAYTSYRFKDQDLQAKLKEWGYEG</sequence>
<name>X1PYC2_9ZZZZ</name>
<comment type="caution">
    <text evidence="1">The sequence shown here is derived from an EMBL/GenBank/DDBJ whole genome shotgun (WGS) entry which is preliminary data.</text>
</comment>
<accession>X1PYC2</accession>
<gene>
    <name evidence="1" type="ORF">S06H3_60773</name>
</gene>